<protein>
    <recommendedName>
        <fullName evidence="13">Sensor protein KdpD transmembrane domain-containing protein</fullName>
    </recommendedName>
</protein>
<evidence type="ECO:0000256" key="4">
    <source>
        <dbReference type="ARBA" id="ARBA00022692"/>
    </source>
</evidence>
<feature type="region of interest" description="Disordered" evidence="11">
    <location>
        <begin position="264"/>
        <end position="287"/>
    </location>
</feature>
<evidence type="ECO:0000256" key="11">
    <source>
        <dbReference type="SAM" id="MobiDB-lite"/>
    </source>
</evidence>
<dbReference type="GO" id="GO:0016020">
    <property type="term" value="C:membrane"/>
    <property type="evidence" value="ECO:0007669"/>
    <property type="project" value="UniProtKB-SubCell"/>
</dbReference>
<dbReference type="GO" id="GO:0000160">
    <property type="term" value="P:phosphorelay signal transduction system"/>
    <property type="evidence" value="ECO:0007669"/>
    <property type="project" value="UniProtKB-KW"/>
</dbReference>
<evidence type="ECO:0000256" key="7">
    <source>
        <dbReference type="ARBA" id="ARBA00022840"/>
    </source>
</evidence>
<gene>
    <name evidence="14" type="ORF">PTE30175_00402</name>
</gene>
<keyword evidence="4 12" id="KW-0812">Transmembrane</keyword>
<keyword evidence="8 12" id="KW-1133">Transmembrane helix</keyword>
<keyword evidence="15" id="KW-1185">Reference proteome</keyword>
<dbReference type="AlphaFoldDB" id="A0A5E4RVM0"/>
<dbReference type="EMBL" id="CABPRZ010000001">
    <property type="protein sequence ID" value="VVD67115.1"/>
    <property type="molecule type" value="Genomic_DNA"/>
</dbReference>
<dbReference type="GO" id="GO:0016301">
    <property type="term" value="F:kinase activity"/>
    <property type="evidence" value="ECO:0007669"/>
    <property type="project" value="UniProtKB-KW"/>
</dbReference>
<keyword evidence="5" id="KW-0547">Nucleotide-binding</keyword>
<keyword evidence="7" id="KW-0067">ATP-binding</keyword>
<evidence type="ECO:0000256" key="9">
    <source>
        <dbReference type="ARBA" id="ARBA00023012"/>
    </source>
</evidence>
<dbReference type="RefSeq" id="WP_191628767.1">
    <property type="nucleotide sequence ID" value="NZ_CABPRZ010000001.1"/>
</dbReference>
<evidence type="ECO:0000256" key="5">
    <source>
        <dbReference type="ARBA" id="ARBA00022741"/>
    </source>
</evidence>
<dbReference type="Pfam" id="PF13493">
    <property type="entry name" value="DUF4118"/>
    <property type="match status" value="1"/>
</dbReference>
<accession>A0A5E4RVM0</accession>
<comment type="subcellular location">
    <subcellularLocation>
        <location evidence="1">Membrane</location>
        <topology evidence="1">Multi-pass membrane protein</topology>
    </subcellularLocation>
</comment>
<dbReference type="Gene3D" id="3.30.450.20">
    <property type="entry name" value="PAS domain"/>
    <property type="match status" value="1"/>
</dbReference>
<dbReference type="InterPro" id="IPR038318">
    <property type="entry name" value="KdpD_sf"/>
</dbReference>
<keyword evidence="6" id="KW-0418">Kinase</keyword>
<keyword evidence="10 12" id="KW-0472">Membrane</keyword>
<dbReference type="GO" id="GO:0005524">
    <property type="term" value="F:ATP binding"/>
    <property type="evidence" value="ECO:0007669"/>
    <property type="project" value="UniProtKB-KW"/>
</dbReference>
<evidence type="ECO:0000256" key="6">
    <source>
        <dbReference type="ARBA" id="ARBA00022777"/>
    </source>
</evidence>
<feature type="domain" description="Sensor protein KdpD transmembrane" evidence="13">
    <location>
        <begin position="17"/>
        <end position="120"/>
    </location>
</feature>
<dbReference type="SUPFAM" id="SSF55785">
    <property type="entry name" value="PYP-like sensor domain (PAS domain)"/>
    <property type="match status" value="1"/>
</dbReference>
<proteinExistence type="predicted"/>
<dbReference type="Gene3D" id="1.20.120.620">
    <property type="entry name" value="Backbone structure of the membrane domain of e. Coli histidine kinase receptor kdpd"/>
    <property type="match status" value="1"/>
</dbReference>
<feature type="compositionally biased region" description="Low complexity" evidence="11">
    <location>
        <begin position="264"/>
        <end position="277"/>
    </location>
</feature>
<feature type="transmembrane region" description="Helical" evidence="12">
    <location>
        <begin position="46"/>
        <end position="73"/>
    </location>
</feature>
<dbReference type="InterPro" id="IPR025201">
    <property type="entry name" value="KdpD_TM"/>
</dbReference>
<dbReference type="Proteomes" id="UP000414233">
    <property type="component" value="Unassembled WGS sequence"/>
</dbReference>
<name>A0A5E4RVM0_9BURK</name>
<sequence length="287" mass="32219">MEIRNARRWAEPGARRYVGALMVVFAAFLVRSLLHPILDRAMPGVMFVCAAIIVEFLWGLGPAILAMFISIPIFDFFFVPPFRDVTTLDRRDVLIVIGFLLIAPLAVALIEWLRRAQYRAELLAEVSQTRYEMLLRADNERLVLADSVKLGNALMTYLTRHLDAVFYIANPALRYEYLDERFRRYSGAAPEELQRSGLRGQLHPDDAARMAGLFDASLPMPARGAYTLRVRNARGGYDLLTCELEFFHAALGTFTILRRRSLPPATTSAPASVTADASPKRAARATN</sequence>
<reference evidence="14 15" key="1">
    <citation type="submission" date="2019-08" db="EMBL/GenBank/DDBJ databases">
        <authorList>
            <person name="Peeters C."/>
        </authorList>
    </citation>
    <scope>NUCLEOTIDE SEQUENCE [LARGE SCALE GENOMIC DNA]</scope>
    <source>
        <strain evidence="14 15">LMG 30175</strain>
    </source>
</reference>
<dbReference type="InterPro" id="IPR035965">
    <property type="entry name" value="PAS-like_dom_sf"/>
</dbReference>
<evidence type="ECO:0000256" key="1">
    <source>
        <dbReference type="ARBA" id="ARBA00004141"/>
    </source>
</evidence>
<feature type="transmembrane region" description="Helical" evidence="12">
    <location>
        <begin position="93"/>
        <end position="113"/>
    </location>
</feature>
<feature type="transmembrane region" description="Helical" evidence="12">
    <location>
        <begin position="17"/>
        <end position="34"/>
    </location>
</feature>
<evidence type="ECO:0000256" key="10">
    <source>
        <dbReference type="ARBA" id="ARBA00023136"/>
    </source>
</evidence>
<keyword evidence="3" id="KW-0808">Transferase</keyword>
<keyword evidence="2" id="KW-0597">Phosphoprotein</keyword>
<organism evidence="14 15">
    <name type="scientific">Pandoraea terrae</name>
    <dbReference type="NCBI Taxonomy" id="1537710"/>
    <lineage>
        <taxon>Bacteria</taxon>
        <taxon>Pseudomonadati</taxon>
        <taxon>Pseudomonadota</taxon>
        <taxon>Betaproteobacteria</taxon>
        <taxon>Burkholderiales</taxon>
        <taxon>Burkholderiaceae</taxon>
        <taxon>Pandoraea</taxon>
    </lineage>
</organism>
<keyword evidence="9" id="KW-0902">Two-component regulatory system</keyword>
<evidence type="ECO:0000313" key="15">
    <source>
        <dbReference type="Proteomes" id="UP000414233"/>
    </source>
</evidence>
<evidence type="ECO:0000256" key="12">
    <source>
        <dbReference type="SAM" id="Phobius"/>
    </source>
</evidence>
<evidence type="ECO:0000256" key="2">
    <source>
        <dbReference type="ARBA" id="ARBA00022553"/>
    </source>
</evidence>
<evidence type="ECO:0000259" key="13">
    <source>
        <dbReference type="Pfam" id="PF13493"/>
    </source>
</evidence>
<evidence type="ECO:0000256" key="3">
    <source>
        <dbReference type="ARBA" id="ARBA00022679"/>
    </source>
</evidence>
<evidence type="ECO:0000313" key="14">
    <source>
        <dbReference type="EMBL" id="VVD67115.1"/>
    </source>
</evidence>
<evidence type="ECO:0000256" key="8">
    <source>
        <dbReference type="ARBA" id="ARBA00022989"/>
    </source>
</evidence>